<evidence type="ECO:0000313" key="3">
    <source>
        <dbReference type="Proteomes" id="UP001583177"/>
    </source>
</evidence>
<reference evidence="2 3" key="1">
    <citation type="journal article" date="2024" name="IMA Fungus">
        <title>IMA Genome - F19 : A genome assembly and annotation guide to empower mycologists, including annotated draft genome sequences of Ceratocystis pirilliformis, Diaporthe australafricana, Fusarium ophioides, Paecilomyces lecythidis, and Sporothrix stenoceras.</title>
        <authorList>
            <person name="Aylward J."/>
            <person name="Wilson A.M."/>
            <person name="Visagie C.M."/>
            <person name="Spraker J."/>
            <person name="Barnes I."/>
            <person name="Buitendag C."/>
            <person name="Ceriani C."/>
            <person name="Del Mar Angel L."/>
            <person name="du Plessis D."/>
            <person name="Fuchs T."/>
            <person name="Gasser K."/>
            <person name="Kramer D."/>
            <person name="Li W."/>
            <person name="Munsamy K."/>
            <person name="Piso A."/>
            <person name="Price J.L."/>
            <person name="Sonnekus B."/>
            <person name="Thomas C."/>
            <person name="van der Nest A."/>
            <person name="van Dijk A."/>
            <person name="van Heerden A."/>
            <person name="van Vuuren N."/>
            <person name="Yilmaz N."/>
            <person name="Duong T.A."/>
            <person name="van der Merwe N.A."/>
            <person name="Wingfield M.J."/>
            <person name="Wingfield B.D."/>
        </authorList>
    </citation>
    <scope>NUCLEOTIDE SEQUENCE [LARGE SCALE GENOMIC DNA]</scope>
    <source>
        <strain evidence="2 3">CMW 18300</strain>
    </source>
</reference>
<dbReference type="EMBL" id="JAWRVE010000063">
    <property type="protein sequence ID" value="KAL1865194.1"/>
    <property type="molecule type" value="Genomic_DNA"/>
</dbReference>
<keyword evidence="3" id="KW-1185">Reference proteome</keyword>
<name>A0ABR3WNF9_9PEZI</name>
<evidence type="ECO:0000256" key="1">
    <source>
        <dbReference type="SAM" id="MobiDB-lite"/>
    </source>
</evidence>
<feature type="region of interest" description="Disordered" evidence="1">
    <location>
        <begin position="1"/>
        <end position="55"/>
    </location>
</feature>
<feature type="compositionally biased region" description="Polar residues" evidence="1">
    <location>
        <begin position="21"/>
        <end position="34"/>
    </location>
</feature>
<sequence length="102" mass="10883">MNGGGGGYFSACEEWHDPITPGSNDSPALRLESTTTKHADGRQVRGEGSYSAAEAAQDARSGASLIAWPAGEKWEMQPVSVFAVESEKTGKGRHGDNDLWEM</sequence>
<gene>
    <name evidence="2" type="ORF">Daus18300_007321</name>
</gene>
<proteinExistence type="predicted"/>
<evidence type="ECO:0000313" key="2">
    <source>
        <dbReference type="EMBL" id="KAL1865194.1"/>
    </source>
</evidence>
<accession>A0ABR3WNF9</accession>
<feature type="compositionally biased region" description="Basic and acidic residues" evidence="1">
    <location>
        <begin position="35"/>
        <end position="45"/>
    </location>
</feature>
<organism evidence="2 3">
    <name type="scientific">Diaporthe australafricana</name>
    <dbReference type="NCBI Taxonomy" id="127596"/>
    <lineage>
        <taxon>Eukaryota</taxon>
        <taxon>Fungi</taxon>
        <taxon>Dikarya</taxon>
        <taxon>Ascomycota</taxon>
        <taxon>Pezizomycotina</taxon>
        <taxon>Sordariomycetes</taxon>
        <taxon>Sordariomycetidae</taxon>
        <taxon>Diaporthales</taxon>
        <taxon>Diaporthaceae</taxon>
        <taxon>Diaporthe</taxon>
    </lineage>
</organism>
<dbReference type="Proteomes" id="UP001583177">
    <property type="component" value="Unassembled WGS sequence"/>
</dbReference>
<protein>
    <submittedName>
        <fullName evidence="2">Uncharacterized protein</fullName>
    </submittedName>
</protein>
<comment type="caution">
    <text evidence="2">The sequence shown here is derived from an EMBL/GenBank/DDBJ whole genome shotgun (WGS) entry which is preliminary data.</text>
</comment>